<dbReference type="PANTHER" id="PTHR46300">
    <property type="entry name" value="P450, PUTATIVE (EUROFUNG)-RELATED-RELATED"/>
    <property type="match status" value="1"/>
</dbReference>
<dbReference type="GeneID" id="64706652"/>
<dbReference type="GO" id="GO:0016705">
    <property type="term" value="F:oxidoreductase activity, acting on paired donors, with incorporation or reduction of molecular oxygen"/>
    <property type="evidence" value="ECO:0007669"/>
    <property type="project" value="InterPro"/>
</dbReference>
<dbReference type="InterPro" id="IPR050364">
    <property type="entry name" value="Cytochrome_P450_fung"/>
</dbReference>
<evidence type="ECO:0000256" key="3">
    <source>
        <dbReference type="ARBA" id="ARBA00022617"/>
    </source>
</evidence>
<keyword evidence="4" id="KW-0479">Metal-binding</keyword>
<dbReference type="EMBL" id="JABBWM010000146">
    <property type="protein sequence ID" value="KAG2086387.1"/>
    <property type="molecule type" value="Genomic_DNA"/>
</dbReference>
<evidence type="ECO:0000256" key="2">
    <source>
        <dbReference type="ARBA" id="ARBA00010617"/>
    </source>
</evidence>
<dbReference type="InterPro" id="IPR001128">
    <property type="entry name" value="Cyt_P450"/>
</dbReference>
<keyword evidence="6" id="KW-0408">Iron</keyword>
<keyword evidence="7" id="KW-0503">Monooxygenase</keyword>
<gene>
    <name evidence="9" type="ORF">F5147DRAFT_841583</name>
</gene>
<comment type="similarity">
    <text evidence="2">Belongs to the cytochrome P450 family.</text>
</comment>
<dbReference type="Proteomes" id="UP000823399">
    <property type="component" value="Unassembled WGS sequence"/>
</dbReference>
<sequence length="351" mass="39585">MYGVKADGLRDLLITTDETLIQFSCTRPTQQTFFLVRPWDHRLLGLPDFSEQLTFVDEGESIRDWSESESELDNTDKLSSNSPGEEELSVDSDVHSRSLCLMVHLGQAFSALLVMQQRVGEYKRVASDHNIIAQASVTPTGAPALPTPAPALLDSLRGVLASFVIVQSLQKKRHTKKHPLPPGPPPLPFVGNVIGINPDCPWLAYSRWGTEYGEIVYSRLFSQDIVIINSERVAHDLLDRRSQNYSMRPPGLVHLLGFFGHDYNSVFLPYSDKWRLHRRIFHEAFHLEAVSSFHPIQMRNAHSLILNLLASPEVYGTHFHIFSTAIIISIMYDYAIAPVDDPFLALVERSL</sequence>
<keyword evidence="10" id="KW-1185">Reference proteome</keyword>
<evidence type="ECO:0000256" key="7">
    <source>
        <dbReference type="ARBA" id="ARBA00023033"/>
    </source>
</evidence>
<dbReference type="SUPFAM" id="SSF48264">
    <property type="entry name" value="Cytochrome P450"/>
    <property type="match status" value="1"/>
</dbReference>
<keyword evidence="5" id="KW-0560">Oxidoreductase</keyword>
<evidence type="ECO:0000256" key="4">
    <source>
        <dbReference type="ARBA" id="ARBA00022723"/>
    </source>
</evidence>
<evidence type="ECO:0000256" key="1">
    <source>
        <dbReference type="ARBA" id="ARBA00001971"/>
    </source>
</evidence>
<evidence type="ECO:0000313" key="9">
    <source>
        <dbReference type="EMBL" id="KAG2086387.1"/>
    </source>
</evidence>
<name>A0A9P7JLN0_9AGAM</name>
<feature type="region of interest" description="Disordered" evidence="8">
    <location>
        <begin position="64"/>
        <end position="89"/>
    </location>
</feature>
<reference evidence="9" key="1">
    <citation type="journal article" date="2020" name="New Phytol.">
        <title>Comparative genomics reveals dynamic genome evolution in host specialist ectomycorrhizal fungi.</title>
        <authorList>
            <person name="Lofgren L.A."/>
            <person name="Nguyen N.H."/>
            <person name="Vilgalys R."/>
            <person name="Ruytinx J."/>
            <person name="Liao H.L."/>
            <person name="Branco S."/>
            <person name="Kuo A."/>
            <person name="LaButti K."/>
            <person name="Lipzen A."/>
            <person name="Andreopoulos W."/>
            <person name="Pangilinan J."/>
            <person name="Riley R."/>
            <person name="Hundley H."/>
            <person name="Na H."/>
            <person name="Barry K."/>
            <person name="Grigoriev I.V."/>
            <person name="Stajich J.E."/>
            <person name="Kennedy P.G."/>
        </authorList>
    </citation>
    <scope>NUCLEOTIDE SEQUENCE</scope>
    <source>
        <strain evidence="9">FC423</strain>
    </source>
</reference>
<evidence type="ECO:0000256" key="5">
    <source>
        <dbReference type="ARBA" id="ARBA00023002"/>
    </source>
</evidence>
<dbReference type="PANTHER" id="PTHR46300:SF7">
    <property type="entry name" value="P450, PUTATIVE (EUROFUNG)-RELATED"/>
    <property type="match status" value="1"/>
</dbReference>
<proteinExistence type="inferred from homology"/>
<evidence type="ECO:0000256" key="6">
    <source>
        <dbReference type="ARBA" id="ARBA00023004"/>
    </source>
</evidence>
<dbReference type="Gene3D" id="1.10.630.10">
    <property type="entry name" value="Cytochrome P450"/>
    <property type="match status" value="1"/>
</dbReference>
<dbReference type="AlphaFoldDB" id="A0A9P7JLN0"/>
<comment type="cofactor">
    <cofactor evidence="1">
        <name>heme</name>
        <dbReference type="ChEBI" id="CHEBI:30413"/>
    </cofactor>
</comment>
<comment type="caution">
    <text evidence="9">The sequence shown here is derived from an EMBL/GenBank/DDBJ whole genome shotgun (WGS) entry which is preliminary data.</text>
</comment>
<dbReference type="Pfam" id="PF00067">
    <property type="entry name" value="p450"/>
    <property type="match status" value="1"/>
</dbReference>
<dbReference type="RefSeq" id="XP_041284906.1">
    <property type="nucleotide sequence ID" value="XM_041444393.1"/>
</dbReference>
<accession>A0A9P7JLN0</accession>
<protein>
    <submittedName>
        <fullName evidence="9">Cytochrome P450</fullName>
    </submittedName>
</protein>
<dbReference type="GO" id="GO:0005506">
    <property type="term" value="F:iron ion binding"/>
    <property type="evidence" value="ECO:0007669"/>
    <property type="project" value="InterPro"/>
</dbReference>
<evidence type="ECO:0000313" key="10">
    <source>
        <dbReference type="Proteomes" id="UP000823399"/>
    </source>
</evidence>
<dbReference type="InterPro" id="IPR036396">
    <property type="entry name" value="Cyt_P450_sf"/>
</dbReference>
<evidence type="ECO:0000256" key="8">
    <source>
        <dbReference type="SAM" id="MobiDB-lite"/>
    </source>
</evidence>
<keyword evidence="3" id="KW-0349">Heme</keyword>
<organism evidence="9 10">
    <name type="scientific">Suillus discolor</name>
    <dbReference type="NCBI Taxonomy" id="1912936"/>
    <lineage>
        <taxon>Eukaryota</taxon>
        <taxon>Fungi</taxon>
        <taxon>Dikarya</taxon>
        <taxon>Basidiomycota</taxon>
        <taxon>Agaricomycotina</taxon>
        <taxon>Agaricomycetes</taxon>
        <taxon>Agaricomycetidae</taxon>
        <taxon>Boletales</taxon>
        <taxon>Suillineae</taxon>
        <taxon>Suillaceae</taxon>
        <taxon>Suillus</taxon>
    </lineage>
</organism>
<dbReference type="OrthoDB" id="2684694at2759"/>
<dbReference type="GO" id="GO:0004497">
    <property type="term" value="F:monooxygenase activity"/>
    <property type="evidence" value="ECO:0007669"/>
    <property type="project" value="UniProtKB-KW"/>
</dbReference>
<dbReference type="GO" id="GO:0020037">
    <property type="term" value="F:heme binding"/>
    <property type="evidence" value="ECO:0007669"/>
    <property type="project" value="InterPro"/>
</dbReference>